<accession>A0A0R3RNB2</accession>
<organism evidence="2 3">
    <name type="scientific">Elaeophora elaphi</name>
    <dbReference type="NCBI Taxonomy" id="1147741"/>
    <lineage>
        <taxon>Eukaryota</taxon>
        <taxon>Metazoa</taxon>
        <taxon>Ecdysozoa</taxon>
        <taxon>Nematoda</taxon>
        <taxon>Chromadorea</taxon>
        <taxon>Rhabditida</taxon>
        <taxon>Spirurina</taxon>
        <taxon>Spiruromorpha</taxon>
        <taxon>Filarioidea</taxon>
        <taxon>Onchocercidae</taxon>
        <taxon>Elaeophora</taxon>
    </lineage>
</organism>
<dbReference type="Proteomes" id="UP000050640">
    <property type="component" value="Unplaced"/>
</dbReference>
<evidence type="ECO:0000313" key="3">
    <source>
        <dbReference type="WBParaSite" id="EEL_0000297201-mRNA-1"/>
    </source>
</evidence>
<evidence type="ECO:0000313" key="2">
    <source>
        <dbReference type="Proteomes" id="UP000050640"/>
    </source>
</evidence>
<protein>
    <submittedName>
        <fullName evidence="3">G_PROTEIN_RECEP_F1_2 domain-containing protein</fullName>
    </submittedName>
</protein>
<keyword evidence="1" id="KW-0472">Membrane</keyword>
<feature type="transmembrane region" description="Helical" evidence="1">
    <location>
        <begin position="30"/>
        <end position="49"/>
    </location>
</feature>
<feature type="transmembrane region" description="Helical" evidence="1">
    <location>
        <begin position="149"/>
        <end position="169"/>
    </location>
</feature>
<reference evidence="3" key="1">
    <citation type="submission" date="2017-02" db="UniProtKB">
        <authorList>
            <consortium name="WormBaseParasite"/>
        </authorList>
    </citation>
    <scope>IDENTIFICATION</scope>
</reference>
<dbReference type="WBParaSite" id="EEL_0000297201-mRNA-1">
    <property type="protein sequence ID" value="EEL_0000297201-mRNA-1"/>
    <property type="gene ID" value="EEL_0000297201"/>
</dbReference>
<name>A0A0R3RNB2_9BILA</name>
<dbReference type="AlphaFoldDB" id="A0A0R3RNB2"/>
<feature type="transmembrane region" description="Helical" evidence="1">
    <location>
        <begin position="55"/>
        <end position="74"/>
    </location>
</feature>
<sequence>MLYAIIVCYLPYVKPLFYANYFTKRSQKPYYIVLHLSIFVWSSCVISLLKLYYYILPYLLTHTVLFIAVFIVALKGSIKISRYKPNGANTLRIAKLQQKRLYSFILYTYSIEIITLPVFLQSSAYTFCIFIGCEVDFVRSNFRSILNFMIYYIYEMRAIIIAFTTILALEPYRRETFQLLCERKLILKMKSILTLKMMKRNKN</sequence>
<evidence type="ECO:0000256" key="1">
    <source>
        <dbReference type="SAM" id="Phobius"/>
    </source>
</evidence>
<keyword evidence="1" id="KW-0812">Transmembrane</keyword>
<keyword evidence="2" id="KW-1185">Reference proteome</keyword>
<proteinExistence type="predicted"/>
<feature type="transmembrane region" description="Helical" evidence="1">
    <location>
        <begin position="101"/>
        <end position="120"/>
    </location>
</feature>
<keyword evidence="1" id="KW-1133">Transmembrane helix</keyword>